<sequence>MSGIGSVGSDFALTESIRHPLLDDYKTAPAPGYRGGSSFSSLYPCLTENWGELPLKEDDSEDMVLFGVLRDAVNIGWSPGTVSSKLPVAEVKPGRESPAASDEVPPRVALAKGMHFRGVRRRPWGRFAAEIRDPAKKGARVWLGTFETAEDAALAYDRAAYRIRGSKALLNFPHRINSREPDPVRVACKRRSPQRPSSNESPKRRKEVGGSAGPVTAQCGLDLGNGLNFMGSQVGPPSGPVAKGDHALASNLAMWG</sequence>
<evidence type="ECO:0000256" key="2">
    <source>
        <dbReference type="ARBA" id="ARBA00023015"/>
    </source>
</evidence>
<evidence type="ECO:0000313" key="9">
    <source>
        <dbReference type="Proteomes" id="UP001279734"/>
    </source>
</evidence>
<reference evidence="8" key="1">
    <citation type="submission" date="2023-05" db="EMBL/GenBank/DDBJ databases">
        <title>Nepenthes gracilis genome sequencing.</title>
        <authorList>
            <person name="Fukushima K."/>
        </authorList>
    </citation>
    <scope>NUCLEOTIDE SEQUENCE</scope>
    <source>
        <strain evidence="8">SING2019-196</strain>
    </source>
</reference>
<evidence type="ECO:0000256" key="4">
    <source>
        <dbReference type="ARBA" id="ARBA00023163"/>
    </source>
</evidence>
<evidence type="ECO:0000313" key="8">
    <source>
        <dbReference type="EMBL" id="GMH28921.1"/>
    </source>
</evidence>
<evidence type="ECO:0000259" key="7">
    <source>
        <dbReference type="PROSITE" id="PS51032"/>
    </source>
</evidence>
<dbReference type="PRINTS" id="PR00367">
    <property type="entry name" value="ETHRSPELEMNT"/>
</dbReference>
<evidence type="ECO:0000256" key="6">
    <source>
        <dbReference type="SAM" id="MobiDB-lite"/>
    </source>
</evidence>
<comment type="subcellular location">
    <subcellularLocation>
        <location evidence="1">Nucleus</location>
    </subcellularLocation>
</comment>
<dbReference type="PANTHER" id="PTHR31190:SF287">
    <property type="entry name" value="DEVELOPMENT RELATED ERF PROTEIN"/>
    <property type="match status" value="1"/>
</dbReference>
<dbReference type="EMBL" id="BSYO01000035">
    <property type="protein sequence ID" value="GMH28921.1"/>
    <property type="molecule type" value="Genomic_DNA"/>
</dbReference>
<keyword evidence="2" id="KW-0805">Transcription regulation</keyword>
<evidence type="ECO:0000256" key="1">
    <source>
        <dbReference type="ARBA" id="ARBA00004123"/>
    </source>
</evidence>
<dbReference type="Proteomes" id="UP001279734">
    <property type="component" value="Unassembled WGS sequence"/>
</dbReference>
<proteinExistence type="predicted"/>
<name>A0AAD3Y6W4_NEPGR</name>
<keyword evidence="3" id="KW-0238">DNA-binding</keyword>
<evidence type="ECO:0000256" key="5">
    <source>
        <dbReference type="ARBA" id="ARBA00023242"/>
    </source>
</evidence>
<dbReference type="GO" id="GO:0003677">
    <property type="term" value="F:DNA binding"/>
    <property type="evidence" value="ECO:0007669"/>
    <property type="project" value="UniProtKB-KW"/>
</dbReference>
<dbReference type="InterPro" id="IPR036955">
    <property type="entry name" value="AP2/ERF_dom_sf"/>
</dbReference>
<gene>
    <name evidence="8" type="ORF">Nepgr_030764</name>
</gene>
<dbReference type="GO" id="GO:0009873">
    <property type="term" value="P:ethylene-activated signaling pathway"/>
    <property type="evidence" value="ECO:0007669"/>
    <property type="project" value="InterPro"/>
</dbReference>
<dbReference type="PANTHER" id="PTHR31190">
    <property type="entry name" value="DNA-BINDING DOMAIN"/>
    <property type="match status" value="1"/>
</dbReference>
<dbReference type="SMART" id="SM00380">
    <property type="entry name" value="AP2"/>
    <property type="match status" value="1"/>
</dbReference>
<dbReference type="SUPFAM" id="SSF54171">
    <property type="entry name" value="DNA-binding domain"/>
    <property type="match status" value="1"/>
</dbReference>
<protein>
    <recommendedName>
        <fullName evidence="7">AP2/ERF domain-containing protein</fullName>
    </recommendedName>
</protein>
<accession>A0AAD3Y6W4</accession>
<dbReference type="PROSITE" id="PS51032">
    <property type="entry name" value="AP2_ERF"/>
    <property type="match status" value="1"/>
</dbReference>
<dbReference type="FunFam" id="3.30.730.10:FF:000001">
    <property type="entry name" value="Ethylene-responsive transcription factor 2"/>
    <property type="match status" value="1"/>
</dbReference>
<keyword evidence="5" id="KW-0539">Nucleus</keyword>
<feature type="domain" description="AP2/ERF" evidence="7">
    <location>
        <begin position="115"/>
        <end position="173"/>
    </location>
</feature>
<dbReference type="Pfam" id="PF00847">
    <property type="entry name" value="AP2"/>
    <property type="match status" value="1"/>
</dbReference>
<feature type="region of interest" description="Disordered" evidence="6">
    <location>
        <begin position="188"/>
        <end position="215"/>
    </location>
</feature>
<dbReference type="InterPro" id="IPR044808">
    <property type="entry name" value="ERF_plant"/>
</dbReference>
<keyword evidence="4" id="KW-0804">Transcription</keyword>
<dbReference type="CDD" id="cd00018">
    <property type="entry name" value="AP2"/>
    <property type="match status" value="1"/>
</dbReference>
<dbReference type="InterPro" id="IPR016177">
    <property type="entry name" value="DNA-bd_dom_sf"/>
</dbReference>
<keyword evidence="9" id="KW-1185">Reference proteome</keyword>
<dbReference type="GO" id="GO:0005634">
    <property type="term" value="C:nucleus"/>
    <property type="evidence" value="ECO:0007669"/>
    <property type="project" value="UniProtKB-SubCell"/>
</dbReference>
<dbReference type="GO" id="GO:0003700">
    <property type="term" value="F:DNA-binding transcription factor activity"/>
    <property type="evidence" value="ECO:0007669"/>
    <property type="project" value="InterPro"/>
</dbReference>
<comment type="caution">
    <text evidence="8">The sequence shown here is derived from an EMBL/GenBank/DDBJ whole genome shotgun (WGS) entry which is preliminary data.</text>
</comment>
<dbReference type="InterPro" id="IPR001471">
    <property type="entry name" value="AP2/ERF_dom"/>
</dbReference>
<organism evidence="8 9">
    <name type="scientific">Nepenthes gracilis</name>
    <name type="common">Slender pitcher plant</name>
    <dbReference type="NCBI Taxonomy" id="150966"/>
    <lineage>
        <taxon>Eukaryota</taxon>
        <taxon>Viridiplantae</taxon>
        <taxon>Streptophyta</taxon>
        <taxon>Embryophyta</taxon>
        <taxon>Tracheophyta</taxon>
        <taxon>Spermatophyta</taxon>
        <taxon>Magnoliopsida</taxon>
        <taxon>eudicotyledons</taxon>
        <taxon>Gunneridae</taxon>
        <taxon>Pentapetalae</taxon>
        <taxon>Caryophyllales</taxon>
        <taxon>Nepenthaceae</taxon>
        <taxon>Nepenthes</taxon>
    </lineage>
</organism>
<dbReference type="Gene3D" id="3.30.730.10">
    <property type="entry name" value="AP2/ERF domain"/>
    <property type="match status" value="1"/>
</dbReference>
<dbReference type="AlphaFoldDB" id="A0AAD3Y6W4"/>
<evidence type="ECO:0000256" key="3">
    <source>
        <dbReference type="ARBA" id="ARBA00023125"/>
    </source>
</evidence>